<gene>
    <name evidence="1" type="ORF">KQX54_005340</name>
</gene>
<dbReference type="AlphaFoldDB" id="A0AAV7HPF9"/>
<name>A0AAV7HPF9_COTGL</name>
<organism evidence="1 2">
    <name type="scientific">Cotesia glomerata</name>
    <name type="common">Lepidopteran parasitic wasp</name>
    <name type="synonym">Apanteles glomeratus</name>
    <dbReference type="NCBI Taxonomy" id="32391"/>
    <lineage>
        <taxon>Eukaryota</taxon>
        <taxon>Metazoa</taxon>
        <taxon>Ecdysozoa</taxon>
        <taxon>Arthropoda</taxon>
        <taxon>Hexapoda</taxon>
        <taxon>Insecta</taxon>
        <taxon>Pterygota</taxon>
        <taxon>Neoptera</taxon>
        <taxon>Endopterygota</taxon>
        <taxon>Hymenoptera</taxon>
        <taxon>Apocrita</taxon>
        <taxon>Ichneumonoidea</taxon>
        <taxon>Braconidae</taxon>
        <taxon>Microgastrinae</taxon>
        <taxon>Cotesia</taxon>
    </lineage>
</organism>
<proteinExistence type="predicted"/>
<accession>A0AAV7HPF9</accession>
<sequence>MQSSVSRTATNRDSCVCGVHFTRVACNCGLALLWRFEWRCVRYLFLRVLLVKAGKRNDSQQHRCSISPSKLWSQASGRGLTDVDGQYRDCRCVKKEMLNALFNKNY</sequence>
<comment type="caution">
    <text evidence="1">The sequence shown here is derived from an EMBL/GenBank/DDBJ whole genome shotgun (WGS) entry which is preliminary data.</text>
</comment>
<evidence type="ECO:0000313" key="2">
    <source>
        <dbReference type="Proteomes" id="UP000826195"/>
    </source>
</evidence>
<dbReference type="Proteomes" id="UP000826195">
    <property type="component" value="Unassembled WGS sequence"/>
</dbReference>
<protein>
    <submittedName>
        <fullName evidence="1">Uncharacterized protein</fullName>
    </submittedName>
</protein>
<dbReference type="EMBL" id="JAHXZJ010002237">
    <property type="protein sequence ID" value="KAH0545983.1"/>
    <property type="molecule type" value="Genomic_DNA"/>
</dbReference>
<evidence type="ECO:0000313" key="1">
    <source>
        <dbReference type="EMBL" id="KAH0545983.1"/>
    </source>
</evidence>
<reference evidence="1 2" key="1">
    <citation type="journal article" date="2021" name="J. Hered.">
        <title>A chromosome-level genome assembly of the parasitoid wasp, Cotesia glomerata (Hymenoptera: Braconidae).</title>
        <authorList>
            <person name="Pinto B.J."/>
            <person name="Weis J.J."/>
            <person name="Gamble T."/>
            <person name="Ode P.J."/>
            <person name="Paul R."/>
            <person name="Zaspel J.M."/>
        </authorList>
    </citation>
    <scope>NUCLEOTIDE SEQUENCE [LARGE SCALE GENOMIC DNA]</scope>
    <source>
        <strain evidence="1">CgM1</strain>
    </source>
</reference>
<keyword evidence="2" id="KW-1185">Reference proteome</keyword>